<feature type="region of interest" description="Disordered" evidence="1">
    <location>
        <begin position="25"/>
        <end position="49"/>
    </location>
</feature>
<feature type="compositionally biased region" description="Pro residues" evidence="1">
    <location>
        <begin position="79"/>
        <end position="92"/>
    </location>
</feature>
<comment type="caution">
    <text evidence="2">The sequence shown here is derived from an EMBL/GenBank/DDBJ whole genome shotgun (WGS) entry which is preliminary data.</text>
</comment>
<gene>
    <name evidence="2" type="ORF">DPMN_131854</name>
</gene>
<organism evidence="2 3">
    <name type="scientific">Dreissena polymorpha</name>
    <name type="common">Zebra mussel</name>
    <name type="synonym">Mytilus polymorpha</name>
    <dbReference type="NCBI Taxonomy" id="45954"/>
    <lineage>
        <taxon>Eukaryota</taxon>
        <taxon>Metazoa</taxon>
        <taxon>Spiralia</taxon>
        <taxon>Lophotrochozoa</taxon>
        <taxon>Mollusca</taxon>
        <taxon>Bivalvia</taxon>
        <taxon>Autobranchia</taxon>
        <taxon>Heteroconchia</taxon>
        <taxon>Euheterodonta</taxon>
        <taxon>Imparidentia</taxon>
        <taxon>Neoheterodontei</taxon>
        <taxon>Myida</taxon>
        <taxon>Dreissenoidea</taxon>
        <taxon>Dreissenidae</taxon>
        <taxon>Dreissena</taxon>
    </lineage>
</organism>
<protein>
    <submittedName>
        <fullName evidence="2">Uncharacterized protein</fullName>
    </submittedName>
</protein>
<evidence type="ECO:0000313" key="3">
    <source>
        <dbReference type="Proteomes" id="UP000828390"/>
    </source>
</evidence>
<evidence type="ECO:0000256" key="1">
    <source>
        <dbReference type="SAM" id="MobiDB-lite"/>
    </source>
</evidence>
<keyword evidence="3" id="KW-1185">Reference proteome</keyword>
<dbReference type="Proteomes" id="UP000828390">
    <property type="component" value="Unassembled WGS sequence"/>
</dbReference>
<sequence>MLRLLLNVHDNSQGMVLLKKKANPNIVDSLGSKPSAQTVDNSSVTEDKDKTNLVHSDEDISDHRESVYDEIEDVTHLRPLPPGRPPPPPPPTVFRINSKTVYVSV</sequence>
<accession>A0A9D4FQH8</accession>
<proteinExistence type="predicted"/>
<name>A0A9D4FQH8_DREPO</name>
<reference evidence="2" key="2">
    <citation type="submission" date="2020-11" db="EMBL/GenBank/DDBJ databases">
        <authorList>
            <person name="McCartney M.A."/>
            <person name="Auch B."/>
            <person name="Kono T."/>
            <person name="Mallez S."/>
            <person name="Becker A."/>
            <person name="Gohl D.M."/>
            <person name="Silverstein K.A.T."/>
            <person name="Koren S."/>
            <person name="Bechman K.B."/>
            <person name="Herman A."/>
            <person name="Abrahante J.E."/>
            <person name="Garbe J."/>
        </authorList>
    </citation>
    <scope>NUCLEOTIDE SEQUENCE</scope>
    <source>
        <strain evidence="2">Duluth1</strain>
        <tissue evidence="2">Whole animal</tissue>
    </source>
</reference>
<evidence type="ECO:0000313" key="2">
    <source>
        <dbReference type="EMBL" id="KAH3803589.1"/>
    </source>
</evidence>
<feature type="region of interest" description="Disordered" evidence="1">
    <location>
        <begin position="76"/>
        <end position="97"/>
    </location>
</feature>
<dbReference type="AlphaFoldDB" id="A0A9D4FQH8"/>
<reference evidence="2" key="1">
    <citation type="journal article" date="2019" name="bioRxiv">
        <title>The Genome of the Zebra Mussel, Dreissena polymorpha: A Resource for Invasive Species Research.</title>
        <authorList>
            <person name="McCartney M.A."/>
            <person name="Auch B."/>
            <person name="Kono T."/>
            <person name="Mallez S."/>
            <person name="Zhang Y."/>
            <person name="Obille A."/>
            <person name="Becker A."/>
            <person name="Abrahante J.E."/>
            <person name="Garbe J."/>
            <person name="Badalamenti J.P."/>
            <person name="Herman A."/>
            <person name="Mangelson H."/>
            <person name="Liachko I."/>
            <person name="Sullivan S."/>
            <person name="Sone E.D."/>
            <person name="Koren S."/>
            <person name="Silverstein K.A.T."/>
            <person name="Beckman K.B."/>
            <person name="Gohl D.M."/>
        </authorList>
    </citation>
    <scope>NUCLEOTIDE SEQUENCE</scope>
    <source>
        <strain evidence="2">Duluth1</strain>
        <tissue evidence="2">Whole animal</tissue>
    </source>
</reference>
<feature type="compositionally biased region" description="Polar residues" evidence="1">
    <location>
        <begin position="32"/>
        <end position="44"/>
    </location>
</feature>
<dbReference type="EMBL" id="JAIWYP010000006">
    <property type="protein sequence ID" value="KAH3803589.1"/>
    <property type="molecule type" value="Genomic_DNA"/>
</dbReference>